<keyword evidence="8" id="KW-1185">Reference proteome</keyword>
<evidence type="ECO:0000259" key="6">
    <source>
        <dbReference type="PROSITE" id="PS52015"/>
    </source>
</evidence>
<dbReference type="AlphaFoldDB" id="A0A365U422"/>
<comment type="caution">
    <text evidence="7">The sequence shown here is derived from an EMBL/GenBank/DDBJ whole genome shotgun (WGS) entry which is preliminary data.</text>
</comment>
<dbReference type="PROSITE" id="PS52015">
    <property type="entry name" value="TONB_CTD"/>
    <property type="match status" value="1"/>
</dbReference>
<feature type="compositionally biased region" description="Basic and acidic residues" evidence="5">
    <location>
        <begin position="31"/>
        <end position="40"/>
    </location>
</feature>
<dbReference type="InterPro" id="IPR006260">
    <property type="entry name" value="TonB/TolA_C"/>
</dbReference>
<accession>A0A365U422</accession>
<dbReference type="Pfam" id="PF13103">
    <property type="entry name" value="TonB_2"/>
    <property type="match status" value="1"/>
</dbReference>
<name>A0A365U422_9RHOB</name>
<sequence length="218" mass="22906">MAPARNAPAAVAETAVRGEAAAPQEPATRAEAADVDRRQDPASTQRRVTGVEPVAVRQADASTVRPPARPDRLARPEPARDRPRQKEPTRSAAAAAAGNAERSARRGDAQGTREAEATRAATTAARPSAESGRAAANYGGRVLRQIASTRKERVRSRGVAVVGFRIGDGGQLVSARVLRSSGARELDRAALDHIRRAAPFPPPPAGAARSFSFEFAGR</sequence>
<feature type="compositionally biased region" description="Basic and acidic residues" evidence="5">
    <location>
        <begin position="68"/>
        <end position="89"/>
    </location>
</feature>
<organism evidence="7 8">
    <name type="scientific">Rhodosalinus halophilus</name>
    <dbReference type="NCBI Taxonomy" id="2259333"/>
    <lineage>
        <taxon>Bacteria</taxon>
        <taxon>Pseudomonadati</taxon>
        <taxon>Pseudomonadota</taxon>
        <taxon>Alphaproteobacteria</taxon>
        <taxon>Rhodobacterales</taxon>
        <taxon>Paracoccaceae</taxon>
        <taxon>Rhodosalinus</taxon>
    </lineage>
</organism>
<dbReference type="GO" id="GO:0055085">
    <property type="term" value="P:transmembrane transport"/>
    <property type="evidence" value="ECO:0007669"/>
    <property type="project" value="InterPro"/>
</dbReference>
<dbReference type="GO" id="GO:0016020">
    <property type="term" value="C:membrane"/>
    <property type="evidence" value="ECO:0007669"/>
    <property type="project" value="UniProtKB-SubCell"/>
</dbReference>
<gene>
    <name evidence="7" type="ORF">DRV85_18170</name>
</gene>
<keyword evidence="4" id="KW-0472">Membrane</keyword>
<evidence type="ECO:0000256" key="2">
    <source>
        <dbReference type="ARBA" id="ARBA00022692"/>
    </source>
</evidence>
<keyword evidence="3" id="KW-1133">Transmembrane helix</keyword>
<protein>
    <recommendedName>
        <fullName evidence="6">TonB C-terminal domain-containing protein</fullName>
    </recommendedName>
</protein>
<comment type="subcellular location">
    <subcellularLocation>
        <location evidence="1">Membrane</location>
        <topology evidence="1">Single-pass membrane protein</topology>
    </subcellularLocation>
</comment>
<dbReference type="SUPFAM" id="SSF74653">
    <property type="entry name" value="TolA/TonB C-terminal domain"/>
    <property type="match status" value="1"/>
</dbReference>
<evidence type="ECO:0000256" key="4">
    <source>
        <dbReference type="ARBA" id="ARBA00023136"/>
    </source>
</evidence>
<dbReference type="Gene3D" id="3.30.1150.10">
    <property type="match status" value="1"/>
</dbReference>
<feature type="compositionally biased region" description="Basic and acidic residues" evidence="5">
    <location>
        <begin position="102"/>
        <end position="117"/>
    </location>
</feature>
<evidence type="ECO:0000256" key="3">
    <source>
        <dbReference type="ARBA" id="ARBA00022989"/>
    </source>
</evidence>
<dbReference type="NCBIfam" id="TIGR01352">
    <property type="entry name" value="tonB_Cterm"/>
    <property type="match status" value="1"/>
</dbReference>
<feature type="compositionally biased region" description="Low complexity" evidence="5">
    <location>
        <begin position="1"/>
        <end position="17"/>
    </location>
</feature>
<feature type="region of interest" description="Disordered" evidence="5">
    <location>
        <begin position="1"/>
        <end position="133"/>
    </location>
</feature>
<reference evidence="7 8" key="1">
    <citation type="submission" date="2018-07" db="EMBL/GenBank/DDBJ databases">
        <title>Rhodosalinus sp. strain E84T genomic sequence and assembly.</title>
        <authorList>
            <person name="Liu Z.-W."/>
            <person name="Lu D.-C."/>
        </authorList>
    </citation>
    <scope>NUCLEOTIDE SEQUENCE [LARGE SCALE GENOMIC DNA]</scope>
    <source>
        <strain evidence="7 8">E84</strain>
    </source>
</reference>
<evidence type="ECO:0000313" key="8">
    <source>
        <dbReference type="Proteomes" id="UP000253370"/>
    </source>
</evidence>
<proteinExistence type="predicted"/>
<keyword evidence="2" id="KW-0812">Transmembrane</keyword>
<feature type="domain" description="TonB C-terminal" evidence="6">
    <location>
        <begin position="132"/>
        <end position="218"/>
    </location>
</feature>
<evidence type="ECO:0000256" key="5">
    <source>
        <dbReference type="SAM" id="MobiDB-lite"/>
    </source>
</evidence>
<evidence type="ECO:0000256" key="1">
    <source>
        <dbReference type="ARBA" id="ARBA00004167"/>
    </source>
</evidence>
<feature type="compositionally biased region" description="Low complexity" evidence="5">
    <location>
        <begin position="90"/>
        <end position="101"/>
    </location>
</feature>
<evidence type="ECO:0000313" key="7">
    <source>
        <dbReference type="EMBL" id="RBI82728.1"/>
    </source>
</evidence>
<dbReference type="InterPro" id="IPR037682">
    <property type="entry name" value="TonB_C"/>
</dbReference>
<dbReference type="EMBL" id="QNTQ01000029">
    <property type="protein sequence ID" value="RBI82728.1"/>
    <property type="molecule type" value="Genomic_DNA"/>
</dbReference>
<dbReference type="Proteomes" id="UP000253370">
    <property type="component" value="Unassembled WGS sequence"/>
</dbReference>